<gene>
    <name evidence="1" type="ORF">LCGC14_2310200</name>
</gene>
<dbReference type="EMBL" id="LAZR01032768">
    <property type="protein sequence ID" value="KKL49968.1"/>
    <property type="molecule type" value="Genomic_DNA"/>
</dbReference>
<reference evidence="1" key="1">
    <citation type="journal article" date="2015" name="Nature">
        <title>Complex archaea that bridge the gap between prokaryotes and eukaryotes.</title>
        <authorList>
            <person name="Spang A."/>
            <person name="Saw J.H."/>
            <person name="Jorgensen S.L."/>
            <person name="Zaremba-Niedzwiedzka K."/>
            <person name="Martijn J."/>
            <person name="Lind A.E."/>
            <person name="van Eijk R."/>
            <person name="Schleper C."/>
            <person name="Guy L."/>
            <person name="Ettema T.J."/>
        </authorList>
    </citation>
    <scope>NUCLEOTIDE SEQUENCE</scope>
</reference>
<name>A0A0F9CKV4_9ZZZZ</name>
<organism evidence="1">
    <name type="scientific">marine sediment metagenome</name>
    <dbReference type="NCBI Taxonomy" id="412755"/>
    <lineage>
        <taxon>unclassified sequences</taxon>
        <taxon>metagenomes</taxon>
        <taxon>ecological metagenomes</taxon>
    </lineage>
</organism>
<proteinExistence type="predicted"/>
<accession>A0A0F9CKV4</accession>
<evidence type="ECO:0000313" key="1">
    <source>
        <dbReference type="EMBL" id="KKL49968.1"/>
    </source>
</evidence>
<protein>
    <submittedName>
        <fullName evidence="1">Uncharacterized protein</fullName>
    </submittedName>
</protein>
<sequence>MKRAYRFVHFQIRRFGVQIEIACFNKHGGFLWAFYLPRLKLLTRRTFNRKMKEKQNEETMDEIRLAKKIKQEYNKEK</sequence>
<comment type="caution">
    <text evidence="1">The sequence shown here is derived from an EMBL/GenBank/DDBJ whole genome shotgun (WGS) entry which is preliminary data.</text>
</comment>
<dbReference type="AlphaFoldDB" id="A0A0F9CKV4"/>